<dbReference type="AlphaFoldDB" id="A0A1I9YS21"/>
<organism evidence="1 2">
    <name type="scientific">Paraburkholderia sprentiae WSM5005</name>
    <dbReference type="NCBI Taxonomy" id="754502"/>
    <lineage>
        <taxon>Bacteria</taxon>
        <taxon>Pseudomonadati</taxon>
        <taxon>Pseudomonadota</taxon>
        <taxon>Betaproteobacteria</taxon>
        <taxon>Burkholderiales</taxon>
        <taxon>Burkholderiaceae</taxon>
        <taxon>Paraburkholderia</taxon>
    </lineage>
</organism>
<proteinExistence type="predicted"/>
<sequence>MTPDKLAEFKRAIQVLVAEAQRNEAPDYPAGFAGEMSAPTLEHNVRKVFLNRLLIALGWNLETTVAEEARVKGDTTLFLDYLGVHLDTRIPLLIFEAKSWEKPFVSASSALGGRQSPEDLIALALNYIKSGNGATPVTGEWIEWLSKLRDYVRTLRDQSNHVVSRVAISSGQWLVIFTEPAAAFLDAADVNSANILVFQTDSFVRESVHIFGQLSYGQLVTDIPSPLRATQLSGYISANAVRRVFRALWTRWEASGSAGVLDTFPQLIVYPAAILERSDGALLQVAEGRSARQFVPADATTLKGHLDAVRQSSDSLLEAIFEQLERRFEVSDLAAFPGFPVTPLRGSRVGLVPEPLQRRVQFVRPWPDRADEFLLVTGASSHFLLEGPTVDPCMGHNWASCQEAGVEVGRAPVIFSSVDPKAFYISGANHHCAHRGIHDRRQGSCYVAAFESFLCCRACIFQQICWPDGAGPALPCGLSN</sequence>
<reference evidence="1" key="2">
    <citation type="submission" date="2021-06" db="EMBL/GenBank/DDBJ databases">
        <authorList>
            <person name="Rogers T.H."/>
            <person name="Ramsay J.P."/>
            <person name="Wang P."/>
            <person name="Terpolilli J."/>
        </authorList>
    </citation>
    <scope>NUCLEOTIDE SEQUENCE</scope>
    <source>
        <strain evidence="1">WSM5005</strain>
    </source>
</reference>
<dbReference type="OrthoDB" id="6932107at2"/>
<evidence type="ECO:0000313" key="1">
    <source>
        <dbReference type="EMBL" id="APA88992.1"/>
    </source>
</evidence>
<keyword evidence="2" id="KW-1185">Reference proteome</keyword>
<evidence type="ECO:0000313" key="2">
    <source>
        <dbReference type="Proteomes" id="UP000179860"/>
    </source>
</evidence>
<name>A0A1I9YS21_9BURK</name>
<dbReference type="KEGG" id="pspw:BJG93_27380"/>
<gene>
    <name evidence="1" type="ORF">BJG93_27380</name>
</gene>
<dbReference type="Proteomes" id="UP000179860">
    <property type="component" value="Chromosome 2"/>
</dbReference>
<dbReference type="EMBL" id="CP017562">
    <property type="protein sequence ID" value="APA88992.1"/>
    <property type="molecule type" value="Genomic_DNA"/>
</dbReference>
<reference evidence="1" key="1">
    <citation type="submission" date="2016-09" db="EMBL/GenBank/DDBJ databases">
        <title>The Complete Genome of Burkholderia sprentiae wsm5005.</title>
        <authorList>
            <person name="De Meyer S."/>
            <person name="Wang P."/>
            <person name="Terpolilli J."/>
        </authorList>
    </citation>
    <scope>NUCLEOTIDE SEQUENCE [LARGE SCALE GENOMIC DNA]</scope>
    <source>
        <strain evidence="1">WSM5005</strain>
    </source>
</reference>
<protein>
    <submittedName>
        <fullName evidence="1">Uncharacterized protein</fullName>
    </submittedName>
</protein>
<accession>A0A1I9YS21</accession>
<dbReference type="RefSeq" id="WP_027196499.1">
    <property type="nucleotide sequence ID" value="NZ_CP017562.2"/>
</dbReference>